<protein>
    <recommendedName>
        <fullName evidence="4">Membrane-anchored protein</fullName>
    </recommendedName>
</protein>
<accession>A0A4R9AZ90</accession>
<comment type="caution">
    <text evidence="2">The sequence shown here is derived from an EMBL/GenBank/DDBJ whole genome shotgun (WGS) entry which is preliminary data.</text>
</comment>
<keyword evidence="1" id="KW-1133">Transmembrane helix</keyword>
<feature type="transmembrane region" description="Helical" evidence="1">
    <location>
        <begin position="182"/>
        <end position="204"/>
    </location>
</feature>
<evidence type="ECO:0000256" key="1">
    <source>
        <dbReference type="SAM" id="Phobius"/>
    </source>
</evidence>
<feature type="transmembrane region" description="Helical" evidence="1">
    <location>
        <begin position="92"/>
        <end position="111"/>
    </location>
</feature>
<feature type="transmembrane region" description="Helical" evidence="1">
    <location>
        <begin position="211"/>
        <end position="228"/>
    </location>
</feature>
<evidence type="ECO:0000313" key="3">
    <source>
        <dbReference type="Proteomes" id="UP000297983"/>
    </source>
</evidence>
<keyword evidence="3" id="KW-1185">Reference proteome</keyword>
<keyword evidence="1" id="KW-0472">Membrane</keyword>
<dbReference type="Proteomes" id="UP000297983">
    <property type="component" value="Unassembled WGS sequence"/>
</dbReference>
<dbReference type="EMBL" id="SOHL01000005">
    <property type="protein sequence ID" value="TFD73139.1"/>
    <property type="molecule type" value="Genomic_DNA"/>
</dbReference>
<sequence>MLPTPSKEEHLSTTSTRSATVSPARHILTKVPEVTFIFWVIKVLATTVGETAADFLNVDLGLGLSITSVIMAVLLVAALVAQFRLHKYTPAVYWLAVVLISVVGTLITDNLTDSLGVPLWVTTVVFAVALAATFTVWAISEKTLSIHSIFTTRRETFYWLAVLFTFALGTAAGDLVAEGLNLGFLVALLVFAAAIALVAVAYCVFHLNAVLGFWIAYILTRPLGASTGDLLSQPVADGGLGLGTTGTSVLFLAVILILVMVLTRRARTTDPQLTATV</sequence>
<feature type="transmembrane region" description="Helical" evidence="1">
    <location>
        <begin position="157"/>
        <end position="176"/>
    </location>
</feature>
<feature type="transmembrane region" description="Helical" evidence="1">
    <location>
        <begin position="117"/>
        <end position="137"/>
    </location>
</feature>
<proteinExistence type="predicted"/>
<dbReference type="Pfam" id="PF03988">
    <property type="entry name" value="DUF347"/>
    <property type="match status" value="4"/>
</dbReference>
<organism evidence="2 3">
    <name type="scientific">Cryobacterium gelidum</name>
    <dbReference type="NCBI Taxonomy" id="1259164"/>
    <lineage>
        <taxon>Bacteria</taxon>
        <taxon>Bacillati</taxon>
        <taxon>Actinomycetota</taxon>
        <taxon>Actinomycetes</taxon>
        <taxon>Micrococcales</taxon>
        <taxon>Microbacteriaceae</taxon>
        <taxon>Cryobacterium</taxon>
    </lineage>
</organism>
<feature type="transmembrane region" description="Helical" evidence="1">
    <location>
        <begin position="60"/>
        <end position="80"/>
    </location>
</feature>
<evidence type="ECO:0008006" key="4">
    <source>
        <dbReference type="Google" id="ProtNLM"/>
    </source>
</evidence>
<feature type="transmembrane region" description="Helical" evidence="1">
    <location>
        <begin position="240"/>
        <end position="262"/>
    </location>
</feature>
<dbReference type="InterPro" id="IPR007136">
    <property type="entry name" value="DUF347"/>
</dbReference>
<name>A0A4R9AZ90_9MICO</name>
<evidence type="ECO:0000313" key="2">
    <source>
        <dbReference type="EMBL" id="TFD73139.1"/>
    </source>
</evidence>
<dbReference type="AlphaFoldDB" id="A0A4R9AZ90"/>
<reference evidence="2 3" key="1">
    <citation type="submission" date="2019-03" db="EMBL/GenBank/DDBJ databases">
        <title>Genomics of glacier-inhabiting Cryobacterium strains.</title>
        <authorList>
            <person name="Liu Q."/>
            <person name="Xin Y.-H."/>
        </authorList>
    </citation>
    <scope>NUCLEOTIDE SEQUENCE [LARGE SCALE GENOMIC DNA]</scope>
    <source>
        <strain evidence="2 3">Hz16</strain>
    </source>
</reference>
<gene>
    <name evidence="2" type="ORF">E3T50_03475</name>
</gene>
<keyword evidence="1" id="KW-0812">Transmembrane</keyword>